<comment type="catalytic activity">
    <reaction evidence="6">
        <text>uridine(746) in 23S rRNA = pseudouridine(746) in 23S rRNA</text>
        <dbReference type="Rhea" id="RHEA:42548"/>
        <dbReference type="Rhea" id="RHEA-COMP:10109"/>
        <dbReference type="Rhea" id="RHEA-COMP:10110"/>
        <dbReference type="ChEBI" id="CHEBI:65314"/>
        <dbReference type="ChEBI" id="CHEBI:65315"/>
        <dbReference type="EC" id="5.4.99.29"/>
    </reaction>
</comment>
<dbReference type="InterPro" id="IPR006224">
    <property type="entry name" value="PsdUridine_synth_RluA-like_CS"/>
</dbReference>
<evidence type="ECO:0000256" key="7">
    <source>
        <dbReference type="ARBA" id="ARBA00037305"/>
    </source>
</evidence>
<protein>
    <recommendedName>
        <fullName evidence="10">Dual-specificity RNA pseudouridine synthase RluA</fullName>
        <ecNumber evidence="8">5.4.99.28</ecNumber>
        <ecNumber evidence="9">5.4.99.29</ecNumber>
    </recommendedName>
    <alternativeName>
        <fullName evidence="11">23S rRNA pseudouridine(746) synthase</fullName>
    </alternativeName>
    <alternativeName>
        <fullName evidence="14">Ribosomal large subunit pseudouridine synthase A</fullName>
    </alternativeName>
    <alternativeName>
        <fullName evidence="13">rRNA pseudouridylate synthase A</fullName>
    </alternativeName>
    <alternativeName>
        <fullName evidence="15">rRNA-uridine isomerase A</fullName>
    </alternativeName>
    <alternativeName>
        <fullName evidence="12">tRNA pseudouridine(32) synthase</fullName>
    </alternativeName>
</protein>
<dbReference type="InterPro" id="IPR020103">
    <property type="entry name" value="PsdUridine_synth_cat_dom_sf"/>
</dbReference>
<dbReference type="EMBL" id="JAAONZ010000004">
    <property type="protein sequence ID" value="NHO65244.1"/>
    <property type="molecule type" value="Genomic_DNA"/>
</dbReference>
<keyword evidence="18" id="KW-1185">Reference proteome</keyword>
<reference evidence="17" key="1">
    <citation type="submission" date="2020-03" db="EMBL/GenBank/DDBJ databases">
        <authorList>
            <person name="Guo F."/>
        </authorList>
    </citation>
    <scope>NUCLEOTIDE SEQUENCE</scope>
    <source>
        <strain evidence="17">JCM 30134</strain>
    </source>
</reference>
<keyword evidence="4" id="KW-0413">Isomerase</keyword>
<dbReference type="GO" id="GO:0160151">
    <property type="term" value="F:tRNA pseudouridine(32) synthase activity"/>
    <property type="evidence" value="ECO:0007669"/>
    <property type="project" value="UniProtKB-EC"/>
</dbReference>
<accession>A0A9E5MJJ9</accession>
<evidence type="ECO:0000313" key="18">
    <source>
        <dbReference type="Proteomes" id="UP000787472"/>
    </source>
</evidence>
<evidence type="ECO:0000256" key="9">
    <source>
        <dbReference type="ARBA" id="ARBA00038945"/>
    </source>
</evidence>
<evidence type="ECO:0000256" key="8">
    <source>
        <dbReference type="ARBA" id="ARBA00038944"/>
    </source>
</evidence>
<evidence type="ECO:0000256" key="5">
    <source>
        <dbReference type="ARBA" id="ARBA00036184"/>
    </source>
</evidence>
<sequence>MDILHHDDHLLIANKPAGLLTVPGRGPDKQDCLINRLLTEHPNSRIVHRLDMATSGLVIIAQSLAALQRLSRLFEQRHIQKEYTAVVSGLVAQDRGSVTLPLICDWPNRPKQKVCEEHGKSAHTDFEVLSRQAVPEDIKTPALSRTRVQLKPVTGRSHQLRVHMQAIKHPILGDEFYADDRARSASSRLLLHATRLRFDHPFTGETLEIVSQPDF</sequence>
<dbReference type="CDD" id="cd02869">
    <property type="entry name" value="PseudoU_synth_RluA_like"/>
    <property type="match status" value="1"/>
</dbReference>
<evidence type="ECO:0000256" key="10">
    <source>
        <dbReference type="ARBA" id="ARBA00039988"/>
    </source>
</evidence>
<dbReference type="GO" id="GO:0008033">
    <property type="term" value="P:tRNA processing"/>
    <property type="evidence" value="ECO:0007669"/>
    <property type="project" value="UniProtKB-KW"/>
</dbReference>
<dbReference type="GO" id="GO:0000455">
    <property type="term" value="P:enzyme-directed rRNA pseudouridine synthesis"/>
    <property type="evidence" value="ECO:0007669"/>
    <property type="project" value="TreeGrafter"/>
</dbReference>
<gene>
    <name evidence="17" type="ORF">G8770_06780</name>
</gene>
<dbReference type="PROSITE" id="PS01129">
    <property type="entry name" value="PSI_RLU"/>
    <property type="match status" value="1"/>
</dbReference>
<evidence type="ECO:0000256" key="1">
    <source>
        <dbReference type="ARBA" id="ARBA00010876"/>
    </source>
</evidence>
<evidence type="ECO:0000256" key="15">
    <source>
        <dbReference type="ARBA" id="ARBA00043143"/>
    </source>
</evidence>
<evidence type="ECO:0000256" key="3">
    <source>
        <dbReference type="ARBA" id="ARBA00022694"/>
    </source>
</evidence>
<comment type="function">
    <text evidence="7">Dual specificity enzyme that catalyzes the synthesis of pseudouridine from uracil-746 in 23S ribosomal RNA and from uracil-32 in the anticodon stem and loop of transfer RNAs.</text>
</comment>
<dbReference type="Gene3D" id="3.30.2350.10">
    <property type="entry name" value="Pseudouridine synthase"/>
    <property type="match status" value="1"/>
</dbReference>
<evidence type="ECO:0000313" key="17">
    <source>
        <dbReference type="EMBL" id="NHO65244.1"/>
    </source>
</evidence>
<feature type="domain" description="Pseudouridine synthase RsuA/RluA-like" evidence="16">
    <location>
        <begin position="9"/>
        <end position="166"/>
    </location>
</feature>
<organism evidence="17 18">
    <name type="scientific">Pseudomaricurvus hydrocarbonicus</name>
    <dbReference type="NCBI Taxonomy" id="1470433"/>
    <lineage>
        <taxon>Bacteria</taxon>
        <taxon>Pseudomonadati</taxon>
        <taxon>Pseudomonadota</taxon>
        <taxon>Gammaproteobacteria</taxon>
        <taxon>Cellvibrionales</taxon>
        <taxon>Cellvibrionaceae</taxon>
        <taxon>Pseudomaricurvus</taxon>
    </lineage>
</organism>
<name>A0A9E5MJJ9_9GAMM</name>
<dbReference type="InterPro" id="IPR006145">
    <property type="entry name" value="PsdUridine_synth_RsuA/RluA"/>
</dbReference>
<keyword evidence="3" id="KW-0819">tRNA processing</keyword>
<comment type="caution">
    <text evidence="17">The sequence shown here is derived from an EMBL/GenBank/DDBJ whole genome shotgun (WGS) entry which is preliminary data.</text>
</comment>
<comment type="similarity">
    <text evidence="1">Belongs to the pseudouridine synthase RluA family.</text>
</comment>
<evidence type="ECO:0000256" key="2">
    <source>
        <dbReference type="ARBA" id="ARBA00022552"/>
    </source>
</evidence>
<comment type="catalytic activity">
    <reaction evidence="5">
        <text>uridine(32) in tRNA = pseudouridine(32) in tRNA</text>
        <dbReference type="Rhea" id="RHEA:42544"/>
        <dbReference type="Rhea" id="RHEA-COMP:10107"/>
        <dbReference type="Rhea" id="RHEA-COMP:10108"/>
        <dbReference type="ChEBI" id="CHEBI:65314"/>
        <dbReference type="ChEBI" id="CHEBI:65315"/>
        <dbReference type="EC" id="5.4.99.28"/>
    </reaction>
</comment>
<evidence type="ECO:0000259" key="16">
    <source>
        <dbReference type="Pfam" id="PF00849"/>
    </source>
</evidence>
<evidence type="ECO:0000256" key="6">
    <source>
        <dbReference type="ARBA" id="ARBA00036916"/>
    </source>
</evidence>
<evidence type="ECO:0000256" key="14">
    <source>
        <dbReference type="ARBA" id="ARBA00042883"/>
    </source>
</evidence>
<evidence type="ECO:0000256" key="4">
    <source>
        <dbReference type="ARBA" id="ARBA00023235"/>
    </source>
</evidence>
<dbReference type="Pfam" id="PF00849">
    <property type="entry name" value="PseudoU_synth_2"/>
    <property type="match status" value="1"/>
</dbReference>
<dbReference type="AlphaFoldDB" id="A0A9E5MJJ9"/>
<dbReference type="EC" id="5.4.99.28" evidence="8"/>
<proteinExistence type="inferred from homology"/>
<dbReference type="GO" id="GO:0003723">
    <property type="term" value="F:RNA binding"/>
    <property type="evidence" value="ECO:0007669"/>
    <property type="project" value="InterPro"/>
</dbReference>
<dbReference type="GO" id="GO:0160142">
    <property type="term" value="F:23S rRNA pseudouridine(746) synthase activity"/>
    <property type="evidence" value="ECO:0007669"/>
    <property type="project" value="UniProtKB-EC"/>
</dbReference>
<evidence type="ECO:0000256" key="11">
    <source>
        <dbReference type="ARBA" id="ARBA00041266"/>
    </source>
</evidence>
<dbReference type="PANTHER" id="PTHR21600">
    <property type="entry name" value="MITOCHONDRIAL RNA PSEUDOURIDINE SYNTHASE"/>
    <property type="match status" value="1"/>
</dbReference>
<dbReference type="SUPFAM" id="SSF55120">
    <property type="entry name" value="Pseudouridine synthase"/>
    <property type="match status" value="1"/>
</dbReference>
<evidence type="ECO:0000256" key="13">
    <source>
        <dbReference type="ARBA" id="ARBA00042844"/>
    </source>
</evidence>
<dbReference type="Proteomes" id="UP000787472">
    <property type="component" value="Unassembled WGS sequence"/>
</dbReference>
<dbReference type="EC" id="5.4.99.29" evidence="9"/>
<dbReference type="InterPro" id="IPR050188">
    <property type="entry name" value="RluA_PseudoU_synthase"/>
</dbReference>
<keyword evidence="2" id="KW-0698">rRNA processing</keyword>
<dbReference type="PANTHER" id="PTHR21600:SF91">
    <property type="entry name" value="DUAL-SPECIFICITY RNA PSEUDOURIDINE SYNTHASE RLUA"/>
    <property type="match status" value="1"/>
</dbReference>
<evidence type="ECO:0000256" key="12">
    <source>
        <dbReference type="ARBA" id="ARBA00042372"/>
    </source>
</evidence>